<dbReference type="Pfam" id="PF03417">
    <property type="entry name" value="AAT"/>
    <property type="match status" value="1"/>
</dbReference>
<organism evidence="3 4">
    <name type="scientific">Mizuhopecten yessoensis</name>
    <name type="common">Japanese scallop</name>
    <name type="synonym">Patinopecten yessoensis</name>
    <dbReference type="NCBI Taxonomy" id="6573"/>
    <lineage>
        <taxon>Eukaryota</taxon>
        <taxon>Metazoa</taxon>
        <taxon>Spiralia</taxon>
        <taxon>Lophotrochozoa</taxon>
        <taxon>Mollusca</taxon>
        <taxon>Bivalvia</taxon>
        <taxon>Autobranchia</taxon>
        <taxon>Pteriomorphia</taxon>
        <taxon>Pectinida</taxon>
        <taxon>Pectinoidea</taxon>
        <taxon>Pectinidae</taxon>
        <taxon>Mizuhopecten</taxon>
    </lineage>
</organism>
<keyword evidence="4" id="KW-1185">Reference proteome</keyword>
<dbReference type="GO" id="GO:0016805">
    <property type="term" value="F:dipeptidase activity"/>
    <property type="evidence" value="ECO:0007669"/>
    <property type="project" value="InterPro"/>
</dbReference>
<protein>
    <submittedName>
        <fullName evidence="3">Secernin-3</fullName>
    </submittedName>
</protein>
<name>A0A210Q161_MIZYE</name>
<proteinExistence type="inferred from homology"/>
<reference evidence="3 4" key="1">
    <citation type="journal article" date="2017" name="Nat. Ecol. Evol.">
        <title>Scallop genome provides insights into evolution of bilaterian karyotype and development.</title>
        <authorList>
            <person name="Wang S."/>
            <person name="Zhang J."/>
            <person name="Jiao W."/>
            <person name="Li J."/>
            <person name="Xun X."/>
            <person name="Sun Y."/>
            <person name="Guo X."/>
            <person name="Huan P."/>
            <person name="Dong B."/>
            <person name="Zhang L."/>
            <person name="Hu X."/>
            <person name="Sun X."/>
            <person name="Wang J."/>
            <person name="Zhao C."/>
            <person name="Wang Y."/>
            <person name="Wang D."/>
            <person name="Huang X."/>
            <person name="Wang R."/>
            <person name="Lv J."/>
            <person name="Li Y."/>
            <person name="Zhang Z."/>
            <person name="Liu B."/>
            <person name="Lu W."/>
            <person name="Hui Y."/>
            <person name="Liang J."/>
            <person name="Zhou Z."/>
            <person name="Hou R."/>
            <person name="Li X."/>
            <person name="Liu Y."/>
            <person name="Li H."/>
            <person name="Ning X."/>
            <person name="Lin Y."/>
            <person name="Zhao L."/>
            <person name="Xing Q."/>
            <person name="Dou J."/>
            <person name="Li Y."/>
            <person name="Mao J."/>
            <person name="Guo H."/>
            <person name="Dou H."/>
            <person name="Li T."/>
            <person name="Mu C."/>
            <person name="Jiang W."/>
            <person name="Fu Q."/>
            <person name="Fu X."/>
            <person name="Miao Y."/>
            <person name="Liu J."/>
            <person name="Yu Q."/>
            <person name="Li R."/>
            <person name="Liao H."/>
            <person name="Li X."/>
            <person name="Kong Y."/>
            <person name="Jiang Z."/>
            <person name="Chourrout D."/>
            <person name="Li R."/>
            <person name="Bao Z."/>
        </authorList>
    </citation>
    <scope>NUCLEOTIDE SEQUENCE [LARGE SCALE GENOMIC DNA]</scope>
    <source>
        <strain evidence="3 4">PY_sf001</strain>
    </source>
</reference>
<dbReference type="InterPro" id="IPR005322">
    <property type="entry name" value="Peptidase_C69"/>
</dbReference>
<dbReference type="Proteomes" id="UP000242188">
    <property type="component" value="Unassembled WGS sequence"/>
</dbReference>
<evidence type="ECO:0000256" key="1">
    <source>
        <dbReference type="ARBA" id="ARBA00005705"/>
    </source>
</evidence>
<dbReference type="EMBL" id="NEDP02005266">
    <property type="protein sequence ID" value="OWF42481.1"/>
    <property type="molecule type" value="Genomic_DNA"/>
</dbReference>
<evidence type="ECO:0000313" key="3">
    <source>
        <dbReference type="EMBL" id="OWF42481.1"/>
    </source>
</evidence>
<comment type="caution">
    <text evidence="3">The sequence shown here is derived from an EMBL/GenBank/DDBJ whole genome shotgun (WGS) entry which is preliminary data.</text>
</comment>
<dbReference type="AlphaFoldDB" id="A0A210Q161"/>
<dbReference type="PANTHER" id="PTHR12994:SF17">
    <property type="entry name" value="LD30995P"/>
    <property type="match status" value="1"/>
</dbReference>
<dbReference type="STRING" id="6573.A0A210Q161"/>
<dbReference type="OrthoDB" id="5175656at2759"/>
<evidence type="ECO:0000259" key="2">
    <source>
        <dbReference type="Pfam" id="PF03417"/>
    </source>
</evidence>
<dbReference type="PANTHER" id="PTHR12994">
    <property type="entry name" value="SECERNIN"/>
    <property type="match status" value="1"/>
</dbReference>
<dbReference type="GO" id="GO:0070004">
    <property type="term" value="F:cysteine-type exopeptidase activity"/>
    <property type="evidence" value="ECO:0007669"/>
    <property type="project" value="InterPro"/>
</dbReference>
<sequence>MSDIFVAFPSVTKNKTVIFGKNSDRPPSEVQEVVYSTGSQHAPGSKVKCTFMEIDEAEETYNAILSKPSWCWGAEMGANDRGLCVGCTSVWTKLCHLGEHAEKLIGVDFVRLALERAKSAKEGVEVITSLLEKHGQGGQNTNDVNFGQWTYNNSFLVVDTTEAWVLDTAGQFWAAKKFTSGIHNISSALSISTEIDLTSPGLTEAAISGGYWKAEQGALDFTQAFSAEFTGLSLAETQLPSNRVKRGKELMEKVVDKGNFTLENMIEILRDEEGSINFAGDILTVGSQVSMLTDPASESPDSHWFTGTPNTSVSVFKPFIFCPDVNIGDVTVAPSVDKHHKLYDAHQKKRTMMEDKTPPGEKLRGIMMILERQCLIDIQDYLQNFSKDLVDESRDLFKDVAESEVKFYR</sequence>
<dbReference type="InterPro" id="IPR005079">
    <property type="entry name" value="Peptidase_C45_hydrolase"/>
</dbReference>
<comment type="similarity">
    <text evidence="1">Belongs to the peptidase C69 family. Secernin subfamily.</text>
</comment>
<gene>
    <name evidence="3" type="ORF">KP79_PYT19075</name>
</gene>
<feature type="domain" description="Peptidase C45 hydrolase" evidence="2">
    <location>
        <begin position="13"/>
        <end position="130"/>
    </location>
</feature>
<dbReference type="Gene3D" id="3.60.60.10">
    <property type="entry name" value="Penicillin V Acylase, Chain A"/>
    <property type="match status" value="1"/>
</dbReference>
<evidence type="ECO:0000313" key="4">
    <source>
        <dbReference type="Proteomes" id="UP000242188"/>
    </source>
</evidence>
<accession>A0A210Q161</accession>
<dbReference type="GO" id="GO:0006508">
    <property type="term" value="P:proteolysis"/>
    <property type="evidence" value="ECO:0007669"/>
    <property type="project" value="InterPro"/>
</dbReference>